<comment type="similarity">
    <text evidence="8 9">Belongs to the TonB-dependent receptor family.</text>
</comment>
<dbReference type="PANTHER" id="PTHR40980:SF4">
    <property type="entry name" value="TONB-DEPENDENT RECEPTOR-LIKE BETA-BARREL DOMAIN-CONTAINING PROTEIN"/>
    <property type="match status" value="1"/>
</dbReference>
<evidence type="ECO:0000259" key="12">
    <source>
        <dbReference type="Pfam" id="PF07715"/>
    </source>
</evidence>
<dbReference type="NCBIfam" id="TIGR01782">
    <property type="entry name" value="TonB-Xanth-Caul"/>
    <property type="match status" value="1"/>
</dbReference>
<evidence type="ECO:0000313" key="14">
    <source>
        <dbReference type="Proteomes" id="UP000199036"/>
    </source>
</evidence>
<dbReference type="PROSITE" id="PS52016">
    <property type="entry name" value="TONB_DEPENDENT_REC_3"/>
    <property type="match status" value="1"/>
</dbReference>
<evidence type="ECO:0000313" key="13">
    <source>
        <dbReference type="EMBL" id="SFN85524.1"/>
    </source>
</evidence>
<gene>
    <name evidence="13" type="ORF">SAMN05421741_11252</name>
</gene>
<dbReference type="InterPro" id="IPR037066">
    <property type="entry name" value="Plug_dom_sf"/>
</dbReference>
<dbReference type="GO" id="GO:0030246">
    <property type="term" value="F:carbohydrate binding"/>
    <property type="evidence" value="ECO:0007669"/>
    <property type="project" value="InterPro"/>
</dbReference>
<keyword evidence="13" id="KW-0675">Receptor</keyword>
<organism evidence="13 14">
    <name type="scientific">Paenimyroides ummariense</name>
    <dbReference type="NCBI Taxonomy" id="913024"/>
    <lineage>
        <taxon>Bacteria</taxon>
        <taxon>Pseudomonadati</taxon>
        <taxon>Bacteroidota</taxon>
        <taxon>Flavobacteriia</taxon>
        <taxon>Flavobacteriales</taxon>
        <taxon>Flavobacteriaceae</taxon>
        <taxon>Paenimyroides</taxon>
    </lineage>
</organism>
<keyword evidence="2 8" id="KW-0813">Transport</keyword>
<dbReference type="OrthoDB" id="8727862at2"/>
<evidence type="ECO:0000256" key="5">
    <source>
        <dbReference type="ARBA" id="ARBA00023077"/>
    </source>
</evidence>
<comment type="subcellular location">
    <subcellularLocation>
        <location evidence="1 8">Cell outer membrane</location>
        <topology evidence="1 8">Multi-pass membrane protein</topology>
    </subcellularLocation>
</comment>
<evidence type="ECO:0000256" key="10">
    <source>
        <dbReference type="SAM" id="SignalP"/>
    </source>
</evidence>
<keyword evidence="14" id="KW-1185">Reference proteome</keyword>
<dbReference type="InterPro" id="IPR039426">
    <property type="entry name" value="TonB-dep_rcpt-like"/>
</dbReference>
<dbReference type="GO" id="GO:0009279">
    <property type="term" value="C:cell outer membrane"/>
    <property type="evidence" value="ECO:0007669"/>
    <property type="project" value="UniProtKB-SubCell"/>
</dbReference>
<dbReference type="AlphaFoldDB" id="A0A1I5CF68"/>
<feature type="signal peptide" evidence="10">
    <location>
        <begin position="1"/>
        <end position="18"/>
    </location>
</feature>
<protein>
    <submittedName>
        <fullName evidence="13">TonB-dependent receptor</fullName>
    </submittedName>
</protein>
<dbReference type="CDD" id="cd01347">
    <property type="entry name" value="ligand_gated_channel"/>
    <property type="match status" value="1"/>
</dbReference>
<dbReference type="InterPro" id="IPR012910">
    <property type="entry name" value="Plug_dom"/>
</dbReference>
<keyword evidence="4 8" id="KW-0812">Transmembrane</keyword>
<dbReference type="InterPro" id="IPR010104">
    <property type="entry name" value="TonB_rcpt_bac"/>
</dbReference>
<evidence type="ECO:0000256" key="8">
    <source>
        <dbReference type="PROSITE-ProRule" id="PRU01360"/>
    </source>
</evidence>
<name>A0A1I5CF68_9FLAO</name>
<reference evidence="14" key="1">
    <citation type="submission" date="2016-10" db="EMBL/GenBank/DDBJ databases">
        <authorList>
            <person name="Varghese N."/>
            <person name="Submissions S."/>
        </authorList>
    </citation>
    <scope>NUCLEOTIDE SEQUENCE [LARGE SCALE GENOMIC DNA]</scope>
    <source>
        <strain evidence="14">DS-12</strain>
    </source>
</reference>
<dbReference type="STRING" id="913024.SAMN05421741_11252"/>
<dbReference type="Gene3D" id="2.170.130.10">
    <property type="entry name" value="TonB-dependent receptor, plug domain"/>
    <property type="match status" value="1"/>
</dbReference>
<evidence type="ECO:0000256" key="1">
    <source>
        <dbReference type="ARBA" id="ARBA00004571"/>
    </source>
</evidence>
<dbReference type="Gene3D" id="2.40.170.20">
    <property type="entry name" value="TonB-dependent receptor, beta-barrel domain"/>
    <property type="match status" value="1"/>
</dbReference>
<dbReference type="InterPro" id="IPR000531">
    <property type="entry name" value="Beta-barrel_TonB"/>
</dbReference>
<dbReference type="Pfam" id="PF00593">
    <property type="entry name" value="TonB_dep_Rec_b-barrel"/>
    <property type="match status" value="1"/>
</dbReference>
<feature type="domain" description="TonB-dependent receptor-like beta-barrel" evidence="11">
    <location>
        <begin position="352"/>
        <end position="899"/>
    </location>
</feature>
<feature type="chain" id="PRO_5011728060" evidence="10">
    <location>
        <begin position="19"/>
        <end position="932"/>
    </location>
</feature>
<evidence type="ECO:0000256" key="6">
    <source>
        <dbReference type="ARBA" id="ARBA00023136"/>
    </source>
</evidence>
<sequence>MKNFYILAASLVSALTFAQNGVIAGKVTDGDNKFSLPGATIKIENSNRYTVSDQNGGYEFLSLPEGTYTVYVEYIGYVTAAQEVVVTSNATTTANFQLFTGSEELEELVIIGDFLRGQAKALNQQRNNANITNIISSDQVGRFPDANVGDALKRVPGITMQNDQGEARNIIVRGLSPELNSVTLNGDRIPSAEGDNRNVQMDLIPSDMISSIEVNKTLTPDMDADAIGGSVNLITRAVPNRERISATLSGGYAPIRDKGLYNAAFIYGNRFADNKLGIIASGTWQSQNFGSDNVEAVWDKDDNGNAYLTEMDIRKYDVQRVRRSASLSADYVFNENNRIDFTAMYNWRDDRENRYRARYRDLELQDDGTYIGEIRRETKGGIDNDRNKNTRLEDQRVMNVSLRGEHLLSPKLDMDWAVSYSKASEDRPNERYIDFRQQDVVMGQNIGDGNQPLVYAVGGEDPNNFELRKITENHDYTQEEEIGAKLNFRVPMSIIQDQKGRLRFGARLRLKDKKRDNIFYEYEPLTPFGSLAETPNVNWSGSGYNPGSQYAPGYFPDRALLGSLDLTNPNLFESSLQPSEFLSSNYTAKERITAGYLRWDQDFNEKTSLIAGVRLEHTAIEYTGNYIMDEEDLVGEIKNENDYLNVLPSVTLKHKVNDNFILRAAVTTSIARPNYYNLAPYVNVIPADTEIAAGNPNLKATYATNFDVMAENYFENIGIVSAGAFYKNLDNFIYTYNNTIFTSSDFAAQFPNVSNPIPAGENWDFTQARNGDKVSVYGFEVAFQRQLDFLPGKFFKNFGLYANYTFTKSEAKGITNEDGTARTGLGLPRTAPHMVNGSLAWENNKFSARISANFTSAYLDEIGGNEFEDSYYDKQFFLDFNASYKFTPNWRVFLEANNLTNQPLRYYQGQSNRMKQMEYYQSRFTLGVKYDF</sequence>
<evidence type="ECO:0000259" key="11">
    <source>
        <dbReference type="Pfam" id="PF00593"/>
    </source>
</evidence>
<keyword evidence="10" id="KW-0732">Signal</keyword>
<keyword evidence="6 8" id="KW-0472">Membrane</keyword>
<accession>A0A1I5CF68</accession>
<dbReference type="InterPro" id="IPR036942">
    <property type="entry name" value="Beta-barrel_TonB_sf"/>
</dbReference>
<dbReference type="InterPro" id="IPR013784">
    <property type="entry name" value="Carb-bd-like_fold"/>
</dbReference>
<evidence type="ECO:0000256" key="7">
    <source>
        <dbReference type="ARBA" id="ARBA00023237"/>
    </source>
</evidence>
<keyword evidence="5 9" id="KW-0798">TonB box</keyword>
<dbReference type="Gene3D" id="2.60.40.1120">
    <property type="entry name" value="Carboxypeptidase-like, regulatory domain"/>
    <property type="match status" value="1"/>
</dbReference>
<keyword evidence="3 8" id="KW-1134">Transmembrane beta strand</keyword>
<dbReference type="SUPFAM" id="SSF56935">
    <property type="entry name" value="Porins"/>
    <property type="match status" value="1"/>
</dbReference>
<evidence type="ECO:0000256" key="3">
    <source>
        <dbReference type="ARBA" id="ARBA00022452"/>
    </source>
</evidence>
<dbReference type="Pfam" id="PF13715">
    <property type="entry name" value="CarbopepD_reg_2"/>
    <property type="match status" value="1"/>
</dbReference>
<dbReference type="PANTHER" id="PTHR40980">
    <property type="entry name" value="PLUG DOMAIN-CONTAINING PROTEIN"/>
    <property type="match status" value="1"/>
</dbReference>
<evidence type="ECO:0000256" key="9">
    <source>
        <dbReference type="RuleBase" id="RU003357"/>
    </source>
</evidence>
<proteinExistence type="inferred from homology"/>
<feature type="domain" description="TonB-dependent receptor plug" evidence="12">
    <location>
        <begin position="126"/>
        <end position="229"/>
    </location>
</feature>
<dbReference type="SUPFAM" id="SSF49452">
    <property type="entry name" value="Starch-binding domain-like"/>
    <property type="match status" value="1"/>
</dbReference>
<evidence type="ECO:0000256" key="4">
    <source>
        <dbReference type="ARBA" id="ARBA00022692"/>
    </source>
</evidence>
<dbReference type="Pfam" id="PF07715">
    <property type="entry name" value="Plug"/>
    <property type="match status" value="1"/>
</dbReference>
<dbReference type="RefSeq" id="WP_091523276.1">
    <property type="nucleotide sequence ID" value="NZ_FOVI01000012.1"/>
</dbReference>
<keyword evidence="7 8" id="KW-0998">Cell outer membrane</keyword>
<evidence type="ECO:0000256" key="2">
    <source>
        <dbReference type="ARBA" id="ARBA00022448"/>
    </source>
</evidence>
<dbReference type="Proteomes" id="UP000199036">
    <property type="component" value="Unassembled WGS sequence"/>
</dbReference>
<dbReference type="EMBL" id="FOVI01000012">
    <property type="protein sequence ID" value="SFN85524.1"/>
    <property type="molecule type" value="Genomic_DNA"/>
</dbReference>